<proteinExistence type="predicted"/>
<reference evidence="2" key="1">
    <citation type="submission" date="2021-02" db="EMBL/GenBank/DDBJ databases">
        <authorList>
            <person name="Dougan E. K."/>
            <person name="Rhodes N."/>
            <person name="Thang M."/>
            <person name="Chan C."/>
        </authorList>
    </citation>
    <scope>NUCLEOTIDE SEQUENCE</scope>
</reference>
<accession>A0A813G2U2</accession>
<dbReference type="Proteomes" id="UP000654075">
    <property type="component" value="Unassembled WGS sequence"/>
</dbReference>
<organism evidence="2 3">
    <name type="scientific">Polarella glacialis</name>
    <name type="common">Dinoflagellate</name>
    <dbReference type="NCBI Taxonomy" id="89957"/>
    <lineage>
        <taxon>Eukaryota</taxon>
        <taxon>Sar</taxon>
        <taxon>Alveolata</taxon>
        <taxon>Dinophyceae</taxon>
        <taxon>Suessiales</taxon>
        <taxon>Suessiaceae</taxon>
        <taxon>Polarella</taxon>
    </lineage>
</organism>
<dbReference type="AlphaFoldDB" id="A0A813G2U2"/>
<keyword evidence="3" id="KW-1185">Reference proteome</keyword>
<feature type="non-terminal residue" evidence="2">
    <location>
        <position position="108"/>
    </location>
</feature>
<feature type="region of interest" description="Disordered" evidence="1">
    <location>
        <begin position="58"/>
        <end position="108"/>
    </location>
</feature>
<sequence>PGRLGLGAVAPSKEELQKDVAPLGKATKKALNRRRKRDEEEAEYAAEGRARLLRIGGSLSAADGGNGDVSEDDVGRASATLAKPKEASGPVPSATQGALPVAATSGRG</sequence>
<name>A0A813G2U2_POLGL</name>
<dbReference type="EMBL" id="CAJNNV010026030">
    <property type="protein sequence ID" value="CAE8617008.1"/>
    <property type="molecule type" value="Genomic_DNA"/>
</dbReference>
<feature type="non-terminal residue" evidence="2">
    <location>
        <position position="1"/>
    </location>
</feature>
<protein>
    <submittedName>
        <fullName evidence="2">Uncharacterized protein</fullName>
    </submittedName>
</protein>
<evidence type="ECO:0000313" key="3">
    <source>
        <dbReference type="Proteomes" id="UP000654075"/>
    </source>
</evidence>
<evidence type="ECO:0000313" key="2">
    <source>
        <dbReference type="EMBL" id="CAE8617008.1"/>
    </source>
</evidence>
<comment type="caution">
    <text evidence="2">The sequence shown here is derived from an EMBL/GenBank/DDBJ whole genome shotgun (WGS) entry which is preliminary data.</text>
</comment>
<evidence type="ECO:0000256" key="1">
    <source>
        <dbReference type="SAM" id="MobiDB-lite"/>
    </source>
</evidence>
<gene>
    <name evidence="2" type="ORF">PGLA1383_LOCUS34677</name>
</gene>